<accession>A0A8S1KC27</accession>
<evidence type="ECO:0000313" key="2">
    <source>
        <dbReference type="Proteomes" id="UP000692954"/>
    </source>
</evidence>
<organism evidence="1 2">
    <name type="scientific">Paramecium sonneborni</name>
    <dbReference type="NCBI Taxonomy" id="65129"/>
    <lineage>
        <taxon>Eukaryota</taxon>
        <taxon>Sar</taxon>
        <taxon>Alveolata</taxon>
        <taxon>Ciliophora</taxon>
        <taxon>Intramacronucleata</taxon>
        <taxon>Oligohymenophorea</taxon>
        <taxon>Peniculida</taxon>
        <taxon>Parameciidae</taxon>
        <taxon>Paramecium</taxon>
    </lineage>
</organism>
<gene>
    <name evidence="1" type="ORF">PSON_ATCC_30995.1.T0030187</name>
</gene>
<dbReference type="EMBL" id="CAJJDN010000003">
    <property type="protein sequence ID" value="CAD8048375.1"/>
    <property type="molecule type" value="Genomic_DNA"/>
</dbReference>
<protein>
    <submittedName>
        <fullName evidence="1">Uncharacterized protein</fullName>
    </submittedName>
</protein>
<name>A0A8S1KC27_9CILI</name>
<dbReference type="Proteomes" id="UP000692954">
    <property type="component" value="Unassembled WGS sequence"/>
</dbReference>
<reference evidence="1" key="1">
    <citation type="submission" date="2021-01" db="EMBL/GenBank/DDBJ databases">
        <authorList>
            <consortium name="Genoscope - CEA"/>
            <person name="William W."/>
        </authorList>
    </citation>
    <scope>NUCLEOTIDE SEQUENCE</scope>
</reference>
<comment type="caution">
    <text evidence="1">The sequence shown here is derived from an EMBL/GenBank/DDBJ whole genome shotgun (WGS) entry which is preliminary data.</text>
</comment>
<keyword evidence="2" id="KW-1185">Reference proteome</keyword>
<sequence>MSQEKEAQIDNKRKNLIKRQVHLILVQIQYIKYKINFYKQQHNLFKKCEQNLHFHEIRYQNSRLNEVFCYQDCGNNDGNLQLVS</sequence>
<evidence type="ECO:0000313" key="1">
    <source>
        <dbReference type="EMBL" id="CAD8048375.1"/>
    </source>
</evidence>
<proteinExistence type="predicted"/>
<dbReference type="AlphaFoldDB" id="A0A8S1KC27"/>
<dbReference type="OrthoDB" id="5588846at2759"/>